<organism evidence="10 11">
    <name type="scientific">Acidicapsa dinghuensis</name>
    <dbReference type="NCBI Taxonomy" id="2218256"/>
    <lineage>
        <taxon>Bacteria</taxon>
        <taxon>Pseudomonadati</taxon>
        <taxon>Acidobacteriota</taxon>
        <taxon>Terriglobia</taxon>
        <taxon>Terriglobales</taxon>
        <taxon>Acidobacteriaceae</taxon>
        <taxon>Acidicapsa</taxon>
    </lineage>
</organism>
<sequence>MLLVLLGLAAFGLLTSTVFAGMVLAGMRHYLRSCPGNETADHFAPPLSLLKPLHGDEPGLAAHLATFFEQDYPEYEILFCAADAADAGLAVARAVAGRYPQIPVQFLTTGTPKYINAKVHSLELMTAAAKYPILVISDSDVRVRHDYLRAVSAPFVDPKVGGMTCLYRGVAAEGGLWAHLEAVGMSVEMTAGVLVANMLEGTQFALGPTMAFRKECIDAMGGMGTIGDYCSDDYLLGNEVHRQGKTMVLSHHIIDHMIINSSLTDSLKHQARWMKSTRFSRPKGHFGTALTFSLPFGLLGLVAGLAMGRPLLGAAMLAWSVLTRWMIAWAAGYMVVGETNPVLLYVLFPIRDLMGFGFWVASYLSSEILWRGKVYELLPRGRMRLIR</sequence>
<evidence type="ECO:0000256" key="9">
    <source>
        <dbReference type="SAM" id="Phobius"/>
    </source>
</evidence>
<feature type="transmembrane region" description="Helical" evidence="9">
    <location>
        <begin position="286"/>
        <end position="307"/>
    </location>
</feature>
<keyword evidence="5" id="KW-0808">Transferase</keyword>
<evidence type="ECO:0000256" key="2">
    <source>
        <dbReference type="ARBA" id="ARBA00004760"/>
    </source>
</evidence>
<dbReference type="Gene3D" id="3.90.550.10">
    <property type="entry name" value="Spore Coat Polysaccharide Biosynthesis Protein SpsA, Chain A"/>
    <property type="match status" value="1"/>
</dbReference>
<evidence type="ECO:0000256" key="6">
    <source>
        <dbReference type="ARBA" id="ARBA00022692"/>
    </source>
</evidence>
<dbReference type="PANTHER" id="PTHR12726:SF0">
    <property type="entry name" value="CERAMIDE GLUCOSYLTRANSFERASE"/>
    <property type="match status" value="1"/>
</dbReference>
<evidence type="ECO:0000313" key="10">
    <source>
        <dbReference type="EMBL" id="MFC5861431.1"/>
    </source>
</evidence>
<keyword evidence="11" id="KW-1185">Reference proteome</keyword>
<comment type="subcellular location">
    <subcellularLocation>
        <location evidence="1">Membrane</location>
        <topology evidence="1">Multi-pass membrane protein</topology>
    </subcellularLocation>
</comment>
<comment type="pathway">
    <text evidence="2">Lipid metabolism; sphingolipid metabolism.</text>
</comment>
<comment type="caution">
    <text evidence="10">The sequence shown here is derived from an EMBL/GenBank/DDBJ whole genome shotgun (WGS) entry which is preliminary data.</text>
</comment>
<reference evidence="11" key="1">
    <citation type="journal article" date="2019" name="Int. J. Syst. Evol. Microbiol.">
        <title>The Global Catalogue of Microorganisms (GCM) 10K type strain sequencing project: providing services to taxonomists for standard genome sequencing and annotation.</title>
        <authorList>
            <consortium name="The Broad Institute Genomics Platform"/>
            <consortium name="The Broad Institute Genome Sequencing Center for Infectious Disease"/>
            <person name="Wu L."/>
            <person name="Ma J."/>
        </authorList>
    </citation>
    <scope>NUCLEOTIDE SEQUENCE [LARGE SCALE GENOMIC DNA]</scope>
    <source>
        <strain evidence="11">JCM 4087</strain>
    </source>
</reference>
<name>A0ABW1EAS5_9BACT</name>
<gene>
    <name evidence="10" type="ORF">ACFPT7_03940</name>
</gene>
<evidence type="ECO:0000256" key="4">
    <source>
        <dbReference type="ARBA" id="ARBA00022676"/>
    </source>
</evidence>
<dbReference type="Proteomes" id="UP001596091">
    <property type="component" value="Unassembled WGS sequence"/>
</dbReference>
<protein>
    <submittedName>
        <fullName evidence="10">Glycosyltransferase</fullName>
    </submittedName>
</protein>
<evidence type="ECO:0000256" key="7">
    <source>
        <dbReference type="ARBA" id="ARBA00022989"/>
    </source>
</evidence>
<accession>A0ABW1EAS5</accession>
<evidence type="ECO:0000256" key="3">
    <source>
        <dbReference type="ARBA" id="ARBA00004991"/>
    </source>
</evidence>
<evidence type="ECO:0000256" key="5">
    <source>
        <dbReference type="ARBA" id="ARBA00022679"/>
    </source>
</evidence>
<comment type="pathway">
    <text evidence="3">Sphingolipid metabolism.</text>
</comment>
<dbReference type="RefSeq" id="WP_263333706.1">
    <property type="nucleotide sequence ID" value="NZ_JAGSYH010000002.1"/>
</dbReference>
<evidence type="ECO:0000313" key="11">
    <source>
        <dbReference type="Proteomes" id="UP001596091"/>
    </source>
</evidence>
<keyword evidence="7 9" id="KW-1133">Transmembrane helix</keyword>
<dbReference type="InterPro" id="IPR029044">
    <property type="entry name" value="Nucleotide-diphossugar_trans"/>
</dbReference>
<dbReference type="EMBL" id="JBHSPH010000001">
    <property type="protein sequence ID" value="MFC5861431.1"/>
    <property type="molecule type" value="Genomic_DNA"/>
</dbReference>
<keyword evidence="6 9" id="KW-0812">Transmembrane</keyword>
<keyword evidence="8 9" id="KW-0472">Membrane</keyword>
<dbReference type="PANTHER" id="PTHR12726">
    <property type="entry name" value="CERAMIDE GLUCOSYLTRANSFERASE"/>
    <property type="match status" value="1"/>
</dbReference>
<dbReference type="InterPro" id="IPR025993">
    <property type="entry name" value="Ceramide_glucosylTrfase"/>
</dbReference>
<keyword evidence="4" id="KW-0328">Glycosyltransferase</keyword>
<evidence type="ECO:0000256" key="1">
    <source>
        <dbReference type="ARBA" id="ARBA00004141"/>
    </source>
</evidence>
<dbReference type="Pfam" id="PF13506">
    <property type="entry name" value="Glyco_transf_21"/>
    <property type="match status" value="1"/>
</dbReference>
<dbReference type="SUPFAM" id="SSF53448">
    <property type="entry name" value="Nucleotide-diphospho-sugar transferases"/>
    <property type="match status" value="1"/>
</dbReference>
<proteinExistence type="predicted"/>
<evidence type="ECO:0000256" key="8">
    <source>
        <dbReference type="ARBA" id="ARBA00023136"/>
    </source>
</evidence>